<dbReference type="Proteomes" id="UP000594014">
    <property type="component" value="Chromosome"/>
</dbReference>
<gene>
    <name evidence="1" type="ORF">FRZ06_14425</name>
</gene>
<evidence type="ECO:0000313" key="2">
    <source>
        <dbReference type="Proteomes" id="UP000594014"/>
    </source>
</evidence>
<keyword evidence="1" id="KW-0067">ATP-binding</keyword>
<keyword evidence="2" id="KW-1185">Reference proteome</keyword>
<organism evidence="1 2">
    <name type="scientific">Anoxybacterium hadale</name>
    <dbReference type="NCBI Taxonomy" id="3408580"/>
    <lineage>
        <taxon>Bacteria</taxon>
        <taxon>Bacillati</taxon>
        <taxon>Bacillota</taxon>
        <taxon>Clostridia</taxon>
        <taxon>Peptostreptococcales</taxon>
        <taxon>Anaerovoracaceae</taxon>
        <taxon>Anoxybacterium</taxon>
    </lineage>
</organism>
<dbReference type="EMBL" id="CP042469">
    <property type="protein sequence ID" value="QOX64449.1"/>
    <property type="molecule type" value="Genomic_DNA"/>
</dbReference>
<protein>
    <submittedName>
        <fullName evidence="1">ABC transporter ATP-binding protein</fullName>
    </submittedName>
</protein>
<proteinExistence type="predicted"/>
<accession>A0ACD1ADQ9</accession>
<name>A0ACD1ADQ9_9FIRM</name>
<sequence length="262" mass="28801">MNVLEVKDLCVSYYEKNAVNNVSFTVPENKIVAIVGESGSGKSTIIKAVIKLLSSGGEITGGDILFNGKDITKLTGEQMRKLRGKEIAMIFQDAGAYLNPRLKIGSQYLETILVHQPISKAEAKELAEKMLLKLKLADPERIMKSYPFQLSGGMKQRVAIAMAMSMEPKLLLADEPTSALDVTVQAQVVHEMMTLRDELGTSIIIVTHNMGVASRMADYIAVMCEGELMEFGTRDQVIETPKSDYTKTLLSVVPELKEVSLE</sequence>
<evidence type="ECO:0000313" key="1">
    <source>
        <dbReference type="EMBL" id="QOX64449.1"/>
    </source>
</evidence>
<keyword evidence="1" id="KW-0547">Nucleotide-binding</keyword>
<reference evidence="1" key="1">
    <citation type="submission" date="2019-08" db="EMBL/GenBank/DDBJ databases">
        <title>Genome sequence of Clostridiales bacterium MT110.</title>
        <authorList>
            <person name="Cao J."/>
        </authorList>
    </citation>
    <scope>NUCLEOTIDE SEQUENCE</scope>
    <source>
        <strain evidence="1">MT110</strain>
    </source>
</reference>